<organism evidence="1 2">
    <name type="scientific">Novosphingobium subterraneum</name>
    <dbReference type="NCBI Taxonomy" id="48936"/>
    <lineage>
        <taxon>Bacteria</taxon>
        <taxon>Pseudomonadati</taxon>
        <taxon>Pseudomonadota</taxon>
        <taxon>Alphaproteobacteria</taxon>
        <taxon>Sphingomonadales</taxon>
        <taxon>Sphingomonadaceae</taxon>
        <taxon>Novosphingobium</taxon>
    </lineage>
</organism>
<keyword evidence="2" id="KW-1185">Reference proteome</keyword>
<name>A0A0B8ZGD2_9SPHN</name>
<dbReference type="AlphaFoldDB" id="A0A0B8ZGD2"/>
<dbReference type="PATRIC" id="fig|48936.3.peg.4467"/>
<comment type="caution">
    <text evidence="1">The sequence shown here is derived from an EMBL/GenBank/DDBJ whole genome shotgun (WGS) entry which is preliminary data.</text>
</comment>
<sequence>MPQEDPHDLRSVTAKLDTFWMALAEGKDEDVGKYLAQFGFTDVFDGLNDLLQAVGGCAQDLRERHEIETAVEMEKLAEEIAGYLSLQ</sequence>
<reference evidence="1 2" key="1">
    <citation type="submission" date="2014-10" db="EMBL/GenBank/DDBJ databases">
        <title>Draft genome sequence of Novosphingobium subterraneum DSM 12447.</title>
        <authorList>
            <person name="Gan H.M."/>
            <person name="Gan H.Y."/>
            <person name="Savka M.A."/>
        </authorList>
    </citation>
    <scope>NUCLEOTIDE SEQUENCE [LARGE SCALE GENOMIC DNA]</scope>
    <source>
        <strain evidence="1 2">DSM 12447</strain>
    </source>
</reference>
<dbReference type="Proteomes" id="UP000031338">
    <property type="component" value="Unassembled WGS sequence"/>
</dbReference>
<gene>
    <name evidence="1" type="ORF">NJ75_04426</name>
</gene>
<evidence type="ECO:0000313" key="1">
    <source>
        <dbReference type="EMBL" id="KHS42060.1"/>
    </source>
</evidence>
<dbReference type="EMBL" id="JRVC01000033">
    <property type="protein sequence ID" value="KHS42060.1"/>
    <property type="molecule type" value="Genomic_DNA"/>
</dbReference>
<proteinExistence type="predicted"/>
<evidence type="ECO:0000313" key="2">
    <source>
        <dbReference type="Proteomes" id="UP000031338"/>
    </source>
</evidence>
<accession>A0A0B8ZGD2</accession>
<protein>
    <submittedName>
        <fullName evidence="1">Uncharacterized protein</fullName>
    </submittedName>
</protein>
<dbReference type="RefSeq" id="WP_039338283.1">
    <property type="nucleotide sequence ID" value="NZ_JBNNWK010000026.1"/>
</dbReference>